<protein>
    <recommendedName>
        <fullName evidence="4">Extracellular membrane protein CFEM domain-containing protein</fullName>
    </recommendedName>
</protein>
<dbReference type="AlphaFoldDB" id="A0A9P8VIF6"/>
<comment type="caution">
    <text evidence="2">The sequence shown here is derived from an EMBL/GenBank/DDBJ whole genome shotgun (WGS) entry which is preliminary data.</text>
</comment>
<dbReference type="Proteomes" id="UP000770015">
    <property type="component" value="Unassembled WGS sequence"/>
</dbReference>
<evidence type="ECO:0008006" key="4">
    <source>
        <dbReference type="Google" id="ProtNLM"/>
    </source>
</evidence>
<keyword evidence="1" id="KW-0732">Signal</keyword>
<gene>
    <name evidence="2" type="ORF">F5X68DRAFT_229072</name>
</gene>
<evidence type="ECO:0000313" key="3">
    <source>
        <dbReference type="Proteomes" id="UP000770015"/>
    </source>
</evidence>
<dbReference type="OrthoDB" id="10292643at2759"/>
<proteinExistence type="predicted"/>
<organism evidence="2 3">
    <name type="scientific">Plectosphaerella plurivora</name>
    <dbReference type="NCBI Taxonomy" id="936078"/>
    <lineage>
        <taxon>Eukaryota</taxon>
        <taxon>Fungi</taxon>
        <taxon>Dikarya</taxon>
        <taxon>Ascomycota</taxon>
        <taxon>Pezizomycotina</taxon>
        <taxon>Sordariomycetes</taxon>
        <taxon>Hypocreomycetidae</taxon>
        <taxon>Glomerellales</taxon>
        <taxon>Plectosphaerellaceae</taxon>
        <taxon>Plectosphaerella</taxon>
    </lineage>
</organism>
<dbReference type="EMBL" id="JAGSXJ010000004">
    <property type="protein sequence ID" value="KAH6692722.1"/>
    <property type="molecule type" value="Genomic_DNA"/>
</dbReference>
<feature type="signal peptide" evidence="1">
    <location>
        <begin position="1"/>
        <end position="18"/>
    </location>
</feature>
<evidence type="ECO:0000313" key="2">
    <source>
        <dbReference type="EMBL" id="KAH6692722.1"/>
    </source>
</evidence>
<evidence type="ECO:0000256" key="1">
    <source>
        <dbReference type="SAM" id="SignalP"/>
    </source>
</evidence>
<keyword evidence="3" id="KW-1185">Reference proteome</keyword>
<sequence length="68" mass="7074">MKIASLLVGLACYSLGFAAVASPRACPTDQCPARCKSSNLSFKAADCWGARALCLCVDASGKEFEVSI</sequence>
<reference evidence="2" key="1">
    <citation type="journal article" date="2021" name="Nat. Commun.">
        <title>Genetic determinants of endophytism in the Arabidopsis root mycobiome.</title>
        <authorList>
            <person name="Mesny F."/>
            <person name="Miyauchi S."/>
            <person name="Thiergart T."/>
            <person name="Pickel B."/>
            <person name="Atanasova L."/>
            <person name="Karlsson M."/>
            <person name="Huettel B."/>
            <person name="Barry K.W."/>
            <person name="Haridas S."/>
            <person name="Chen C."/>
            <person name="Bauer D."/>
            <person name="Andreopoulos W."/>
            <person name="Pangilinan J."/>
            <person name="LaButti K."/>
            <person name="Riley R."/>
            <person name="Lipzen A."/>
            <person name="Clum A."/>
            <person name="Drula E."/>
            <person name="Henrissat B."/>
            <person name="Kohler A."/>
            <person name="Grigoriev I.V."/>
            <person name="Martin F.M."/>
            <person name="Hacquard S."/>
        </authorList>
    </citation>
    <scope>NUCLEOTIDE SEQUENCE</scope>
    <source>
        <strain evidence="2">MPI-SDFR-AT-0117</strain>
    </source>
</reference>
<accession>A0A9P8VIF6</accession>
<feature type="chain" id="PRO_5040297435" description="Extracellular membrane protein CFEM domain-containing protein" evidence="1">
    <location>
        <begin position="19"/>
        <end position="68"/>
    </location>
</feature>
<name>A0A9P8VIF6_9PEZI</name>